<keyword evidence="3" id="KW-0804">Transcription</keyword>
<evidence type="ECO:0000313" key="5">
    <source>
        <dbReference type="EMBL" id="HIW06645.1"/>
    </source>
</evidence>
<evidence type="ECO:0000256" key="1">
    <source>
        <dbReference type="ARBA" id="ARBA00023015"/>
    </source>
</evidence>
<accession>A0A9D1Q6T0</accession>
<dbReference type="Proteomes" id="UP000823934">
    <property type="component" value="Unassembled WGS sequence"/>
</dbReference>
<feature type="domain" description="HTH marR-type" evidence="4">
    <location>
        <begin position="29"/>
        <end position="165"/>
    </location>
</feature>
<dbReference type="SUPFAM" id="SSF46785">
    <property type="entry name" value="Winged helix' DNA-binding domain"/>
    <property type="match status" value="1"/>
</dbReference>
<name>A0A9D1Q6T0_9GAMM</name>
<dbReference type="InterPro" id="IPR036390">
    <property type="entry name" value="WH_DNA-bd_sf"/>
</dbReference>
<keyword evidence="1" id="KW-0805">Transcription regulation</keyword>
<organism evidence="5 6">
    <name type="scientific">Candidatus Ignatzschineria merdigallinarum</name>
    <dbReference type="NCBI Taxonomy" id="2838621"/>
    <lineage>
        <taxon>Bacteria</taxon>
        <taxon>Pseudomonadati</taxon>
        <taxon>Pseudomonadota</taxon>
        <taxon>Gammaproteobacteria</taxon>
        <taxon>Cardiobacteriales</taxon>
        <taxon>Ignatzschineriaceae</taxon>
        <taxon>Ignatzschineria</taxon>
    </lineage>
</organism>
<reference evidence="5" key="2">
    <citation type="submission" date="2021-04" db="EMBL/GenBank/DDBJ databases">
        <authorList>
            <person name="Gilroy R."/>
        </authorList>
    </citation>
    <scope>NUCLEOTIDE SEQUENCE</scope>
    <source>
        <strain evidence="5">CHK160-9182</strain>
    </source>
</reference>
<keyword evidence="2" id="KW-0238">DNA-binding</keyword>
<sequence length="170" mass="19262">MDYKARLLPTREALLQDSLSGKIDSNIVDVDLVLSLLATTDLLRAQIYDVLSKEHDVSEGKFILLMSLYREGETSSNDLALRIGVKPATVSIMIKRMLSTSEPFVQISHDHSRKNSHRLISLTQVGIHFIRKTLPNHSQKISEFSQSLSEKEKEACIEILHKLLKIPQKE</sequence>
<evidence type="ECO:0000259" key="4">
    <source>
        <dbReference type="PROSITE" id="PS50995"/>
    </source>
</evidence>
<evidence type="ECO:0000256" key="2">
    <source>
        <dbReference type="ARBA" id="ARBA00023125"/>
    </source>
</evidence>
<reference evidence="5" key="1">
    <citation type="journal article" date="2021" name="PeerJ">
        <title>Extensive microbial diversity within the chicken gut microbiome revealed by metagenomics and culture.</title>
        <authorList>
            <person name="Gilroy R."/>
            <person name="Ravi A."/>
            <person name="Getino M."/>
            <person name="Pursley I."/>
            <person name="Horton D.L."/>
            <person name="Alikhan N.F."/>
            <person name="Baker D."/>
            <person name="Gharbi K."/>
            <person name="Hall N."/>
            <person name="Watson M."/>
            <person name="Adriaenssens E.M."/>
            <person name="Foster-Nyarko E."/>
            <person name="Jarju S."/>
            <person name="Secka A."/>
            <person name="Antonio M."/>
            <person name="Oren A."/>
            <person name="Chaudhuri R.R."/>
            <person name="La Ragione R."/>
            <person name="Hildebrand F."/>
            <person name="Pallen M.J."/>
        </authorList>
    </citation>
    <scope>NUCLEOTIDE SEQUENCE</scope>
    <source>
        <strain evidence="5">CHK160-9182</strain>
    </source>
</reference>
<protein>
    <submittedName>
        <fullName evidence="5">Transcriptional regulator</fullName>
    </submittedName>
</protein>
<evidence type="ECO:0000313" key="6">
    <source>
        <dbReference type="Proteomes" id="UP000823934"/>
    </source>
</evidence>
<dbReference type="InterPro" id="IPR000835">
    <property type="entry name" value="HTH_MarR-typ"/>
</dbReference>
<dbReference type="InterPro" id="IPR036388">
    <property type="entry name" value="WH-like_DNA-bd_sf"/>
</dbReference>
<dbReference type="PROSITE" id="PS50995">
    <property type="entry name" value="HTH_MARR_2"/>
    <property type="match status" value="1"/>
</dbReference>
<dbReference type="Gene3D" id="1.10.10.10">
    <property type="entry name" value="Winged helix-like DNA-binding domain superfamily/Winged helix DNA-binding domain"/>
    <property type="match status" value="1"/>
</dbReference>
<proteinExistence type="predicted"/>
<dbReference type="GO" id="GO:0003700">
    <property type="term" value="F:DNA-binding transcription factor activity"/>
    <property type="evidence" value="ECO:0007669"/>
    <property type="project" value="InterPro"/>
</dbReference>
<dbReference type="AlphaFoldDB" id="A0A9D1Q6T0"/>
<evidence type="ECO:0000256" key="3">
    <source>
        <dbReference type="ARBA" id="ARBA00023163"/>
    </source>
</evidence>
<dbReference type="SMART" id="SM00347">
    <property type="entry name" value="HTH_MARR"/>
    <property type="match status" value="1"/>
</dbReference>
<gene>
    <name evidence="5" type="ORF">H9889_04900</name>
</gene>
<dbReference type="GO" id="GO:0003677">
    <property type="term" value="F:DNA binding"/>
    <property type="evidence" value="ECO:0007669"/>
    <property type="project" value="UniProtKB-KW"/>
</dbReference>
<dbReference type="PANTHER" id="PTHR42756:SF1">
    <property type="entry name" value="TRANSCRIPTIONAL REPRESSOR OF EMRAB OPERON"/>
    <property type="match status" value="1"/>
</dbReference>
<dbReference type="EMBL" id="DXHP01000108">
    <property type="protein sequence ID" value="HIW06645.1"/>
    <property type="molecule type" value="Genomic_DNA"/>
</dbReference>
<dbReference type="Pfam" id="PF01047">
    <property type="entry name" value="MarR"/>
    <property type="match status" value="1"/>
</dbReference>
<comment type="caution">
    <text evidence="5">The sequence shown here is derived from an EMBL/GenBank/DDBJ whole genome shotgun (WGS) entry which is preliminary data.</text>
</comment>
<dbReference type="PANTHER" id="PTHR42756">
    <property type="entry name" value="TRANSCRIPTIONAL REGULATOR, MARR"/>
    <property type="match status" value="1"/>
</dbReference>